<organism evidence="2 3">
    <name type="scientific">Pseudopedobacter saltans</name>
    <dbReference type="NCBI Taxonomy" id="151895"/>
    <lineage>
        <taxon>Bacteria</taxon>
        <taxon>Pseudomonadati</taxon>
        <taxon>Bacteroidota</taxon>
        <taxon>Sphingobacteriia</taxon>
        <taxon>Sphingobacteriales</taxon>
        <taxon>Sphingobacteriaceae</taxon>
        <taxon>Pseudopedobacter</taxon>
    </lineage>
</organism>
<reference evidence="2 3" key="1">
    <citation type="submission" date="2017-11" db="EMBL/GenBank/DDBJ databases">
        <title>Infants hospitalized years apart are colonized by the same room-sourced microbial strains.</title>
        <authorList>
            <person name="Brooks B."/>
            <person name="Olm M.R."/>
            <person name="Firek B.A."/>
            <person name="Baker R."/>
            <person name="Thomas B.C."/>
            <person name="Morowitz M.J."/>
            <person name="Banfield J.F."/>
        </authorList>
    </citation>
    <scope>NUCLEOTIDE SEQUENCE [LARGE SCALE GENOMIC DNA]</scope>
    <source>
        <strain evidence="2">S2_009_000_R2_76</strain>
    </source>
</reference>
<proteinExistence type="predicted"/>
<evidence type="ECO:0000313" key="3">
    <source>
        <dbReference type="Proteomes" id="UP000249645"/>
    </source>
</evidence>
<dbReference type="AlphaFoldDB" id="A0A2W5GP78"/>
<dbReference type="InterPro" id="IPR053827">
    <property type="entry name" value="Gp10_C"/>
</dbReference>
<sequence length="275" mass="30229">MIKHNYTYPKGFPGDQAYLQIQENSIADAQSIGLAIAKLFIISGCKVDDGIAASGIVSVNGEVMALEGGNVEETVFVESMEVAGQFGDGVTRPFRIVRTLKFGTGNEQYNWADFKLKENSILDRIEKLEKMCAPIAAGVGGSMMFWNKPANTIPDGWQEVLDWRSRMPIGYDPDDTDFNTVGKTGGEKTHQLTIAEMPAHRFKNGVVDDKEFTDSFNVFAYGQTTEDLSGFNKGNISNTAGNTPAYQGYTNTLGSNAWHNNMSPYRTVLFIEFVG</sequence>
<dbReference type="CDD" id="cd22641">
    <property type="entry name" value="C24-like"/>
    <property type="match status" value="1"/>
</dbReference>
<comment type="caution">
    <text evidence="2">The sequence shown here is derived from an EMBL/GenBank/DDBJ whole genome shotgun (WGS) entry which is preliminary data.</text>
</comment>
<dbReference type="Pfam" id="PF21939">
    <property type="entry name" value="Gp10_C"/>
    <property type="match status" value="1"/>
</dbReference>
<dbReference type="EMBL" id="QFOI01000288">
    <property type="protein sequence ID" value="PZP45042.1"/>
    <property type="molecule type" value="Genomic_DNA"/>
</dbReference>
<gene>
    <name evidence="2" type="ORF">DI598_13855</name>
</gene>
<dbReference type="SUPFAM" id="SSF88874">
    <property type="entry name" value="Receptor-binding domain of short tail fibre protein gp12"/>
    <property type="match status" value="1"/>
</dbReference>
<name>A0A2W5GP78_9SPHI</name>
<evidence type="ECO:0000313" key="2">
    <source>
        <dbReference type="EMBL" id="PZP45042.1"/>
    </source>
</evidence>
<evidence type="ECO:0000259" key="1">
    <source>
        <dbReference type="Pfam" id="PF21939"/>
    </source>
</evidence>
<feature type="domain" description="Baseplate structural protein Gp10 C-terminal" evidence="1">
    <location>
        <begin position="149"/>
        <end position="268"/>
    </location>
</feature>
<protein>
    <recommendedName>
        <fullName evidence="1">Baseplate structural protein Gp10 C-terminal domain-containing protein</fullName>
    </recommendedName>
</protein>
<dbReference type="Proteomes" id="UP000249645">
    <property type="component" value="Unassembled WGS sequence"/>
</dbReference>
<accession>A0A2W5GP78</accession>